<evidence type="ECO:0000313" key="2">
    <source>
        <dbReference type="Proteomes" id="UP000194127"/>
    </source>
</evidence>
<gene>
    <name evidence="1" type="ORF">POSPLADRAFT_1041696</name>
</gene>
<dbReference type="AlphaFoldDB" id="A0A1X6MLZ8"/>
<protein>
    <submittedName>
        <fullName evidence="1">Uncharacterized protein</fullName>
    </submittedName>
</protein>
<sequence>MFRTKDAGGIAGLRRLMLRQCACGPCTVLLGTPSLSRSHNGMSGVKRHRKITESGNYHRPGHPLPLLCRVVDFASHCCACADIQLI</sequence>
<dbReference type="EMBL" id="KZ110609">
    <property type="protein sequence ID" value="OSX57093.1"/>
    <property type="molecule type" value="Genomic_DNA"/>
</dbReference>
<dbReference type="GeneID" id="36322909"/>
<proteinExistence type="predicted"/>
<keyword evidence="2" id="KW-1185">Reference proteome</keyword>
<reference evidence="1 2" key="1">
    <citation type="submission" date="2017-04" db="EMBL/GenBank/DDBJ databases">
        <title>Genome Sequence of the Model Brown-Rot Fungus Postia placenta SB12.</title>
        <authorList>
            <consortium name="DOE Joint Genome Institute"/>
            <person name="Gaskell J."/>
            <person name="Kersten P."/>
            <person name="Larrondo L.F."/>
            <person name="Canessa P."/>
            <person name="Martinez D."/>
            <person name="Hibbett D."/>
            <person name="Schmoll M."/>
            <person name="Kubicek C.P."/>
            <person name="Martinez A.T."/>
            <person name="Yadav J."/>
            <person name="Master E."/>
            <person name="Magnuson J.K."/>
            <person name="James T."/>
            <person name="Yaver D."/>
            <person name="Berka R."/>
            <person name="Labutti K."/>
            <person name="Lipzen A."/>
            <person name="Aerts A."/>
            <person name="Barry K."/>
            <person name="Henrissat B."/>
            <person name="Blanchette R."/>
            <person name="Grigoriev I."/>
            <person name="Cullen D."/>
        </authorList>
    </citation>
    <scope>NUCLEOTIDE SEQUENCE [LARGE SCALE GENOMIC DNA]</scope>
    <source>
        <strain evidence="1 2">MAD-698-R-SB12</strain>
    </source>
</reference>
<dbReference type="RefSeq" id="XP_024333887.1">
    <property type="nucleotide sequence ID" value="XM_024477959.1"/>
</dbReference>
<accession>A0A1X6MLZ8</accession>
<name>A0A1X6MLZ8_9APHY</name>
<dbReference type="Proteomes" id="UP000194127">
    <property type="component" value="Unassembled WGS sequence"/>
</dbReference>
<organism evidence="1 2">
    <name type="scientific">Postia placenta MAD-698-R-SB12</name>
    <dbReference type="NCBI Taxonomy" id="670580"/>
    <lineage>
        <taxon>Eukaryota</taxon>
        <taxon>Fungi</taxon>
        <taxon>Dikarya</taxon>
        <taxon>Basidiomycota</taxon>
        <taxon>Agaricomycotina</taxon>
        <taxon>Agaricomycetes</taxon>
        <taxon>Polyporales</taxon>
        <taxon>Adustoporiaceae</taxon>
        <taxon>Rhodonia</taxon>
    </lineage>
</organism>
<evidence type="ECO:0000313" key="1">
    <source>
        <dbReference type="EMBL" id="OSX57093.1"/>
    </source>
</evidence>